<dbReference type="GO" id="GO:0006790">
    <property type="term" value="P:sulfur compound metabolic process"/>
    <property type="evidence" value="ECO:0007669"/>
    <property type="project" value="TreeGrafter"/>
</dbReference>
<dbReference type="KEGG" id="smic:SmB9_04700"/>
<dbReference type="EMBL" id="AP018711">
    <property type="protein sequence ID" value="BBE32812.1"/>
    <property type="molecule type" value="Genomic_DNA"/>
</dbReference>
<dbReference type="Pfam" id="PF13469">
    <property type="entry name" value="Sulfotransfer_3"/>
    <property type="match status" value="1"/>
</dbReference>
<dbReference type="InterPro" id="IPR027417">
    <property type="entry name" value="P-loop_NTPase"/>
</dbReference>
<dbReference type="PANTHER" id="PTHR10704">
    <property type="entry name" value="CARBOHYDRATE SULFOTRANSFERASE"/>
    <property type="match status" value="1"/>
</dbReference>
<dbReference type="AlphaFoldDB" id="A0AAD1D2T7"/>
<dbReference type="GO" id="GO:0001517">
    <property type="term" value="F:N-acetylglucosamine 6-O-sulfotransferase activity"/>
    <property type="evidence" value="ECO:0007669"/>
    <property type="project" value="TreeGrafter"/>
</dbReference>
<gene>
    <name evidence="1" type="ORF">SmB9_04700</name>
</gene>
<dbReference type="InterPro" id="IPR051135">
    <property type="entry name" value="Gal/GlcNAc/GalNAc_ST"/>
</dbReference>
<dbReference type="Gene3D" id="3.40.50.300">
    <property type="entry name" value="P-loop containing nucleotide triphosphate hydrolases"/>
    <property type="match status" value="1"/>
</dbReference>
<organism evidence="1 2">
    <name type="scientific">Sphingosinicella microcystinivorans</name>
    <dbReference type="NCBI Taxonomy" id="335406"/>
    <lineage>
        <taxon>Bacteria</taxon>
        <taxon>Pseudomonadati</taxon>
        <taxon>Pseudomonadota</taxon>
        <taxon>Alphaproteobacteria</taxon>
        <taxon>Sphingomonadales</taxon>
        <taxon>Sphingosinicellaceae</taxon>
        <taxon>Sphingosinicella</taxon>
    </lineage>
</organism>
<evidence type="ECO:0008006" key="3">
    <source>
        <dbReference type="Google" id="ProtNLM"/>
    </source>
</evidence>
<dbReference type="RefSeq" id="WP_121051118.1">
    <property type="nucleotide sequence ID" value="NZ_AP018711.1"/>
</dbReference>
<name>A0AAD1D2T7_SPHMI</name>
<protein>
    <recommendedName>
        <fullName evidence="3">Sulfotransferase family protein</fullName>
    </recommendedName>
</protein>
<accession>A0AAD1D2T7</accession>
<dbReference type="Proteomes" id="UP000275727">
    <property type="component" value="Chromosome"/>
</dbReference>
<sequence>MNTAGDMAGPLMIFGSPRSGTTWVGSLFDSHPRTLYLHEPDVIEKEPRLPFVPYGDLPADIDRITRDYFERLAHNRSLRSVHTPTLFPKSYRSGIADQARAAIVRALRAVDAVLPAVGRSRNLQVPDLTNAGETPYLVMKSVDSIPRLPVFARALPGVKFIYIVRHPCGVVSSKLRGAELGKMGAATLYSDVLALPPARAAGLDKARADAMTDIEKLAWDWLITNEWVHSEIAELPNVYTLVYDRLAANLDPEAASMFDWAGLDRPTQVQAYFDRLRGFDGTGDRYFSLNQNPAKSAAKWRQELNAEAQETVGAIVAGSSVGKLFGY</sequence>
<evidence type="ECO:0000313" key="1">
    <source>
        <dbReference type="EMBL" id="BBE32812.1"/>
    </source>
</evidence>
<proteinExistence type="predicted"/>
<reference evidence="1 2" key="1">
    <citation type="submission" date="2018-06" db="EMBL/GenBank/DDBJ databases">
        <title>Complete Genome Sequence of the Microcystin-Degrading Bacterium Sphingosinicella microcystinivorans Strain B-9.</title>
        <authorList>
            <person name="Jin H."/>
            <person name="Nishizawa T."/>
            <person name="Guo Y."/>
            <person name="Nishizawa A."/>
            <person name="Park H."/>
            <person name="Kato H."/>
            <person name="Tsuji K."/>
            <person name="Harada K."/>
        </authorList>
    </citation>
    <scope>NUCLEOTIDE SEQUENCE [LARGE SCALE GENOMIC DNA]</scope>
    <source>
        <strain evidence="1 2">B9</strain>
    </source>
</reference>
<dbReference type="GO" id="GO:0006044">
    <property type="term" value="P:N-acetylglucosamine metabolic process"/>
    <property type="evidence" value="ECO:0007669"/>
    <property type="project" value="TreeGrafter"/>
</dbReference>
<dbReference type="PANTHER" id="PTHR10704:SF44">
    <property type="entry name" value="LD35051P-RELATED"/>
    <property type="match status" value="1"/>
</dbReference>
<dbReference type="SUPFAM" id="SSF52540">
    <property type="entry name" value="P-loop containing nucleoside triphosphate hydrolases"/>
    <property type="match status" value="1"/>
</dbReference>
<evidence type="ECO:0000313" key="2">
    <source>
        <dbReference type="Proteomes" id="UP000275727"/>
    </source>
</evidence>